<comment type="caution">
    <text evidence="6">The sequence shown here is derived from an EMBL/GenBank/DDBJ whole genome shotgun (WGS) entry which is preliminary data.</text>
</comment>
<sequence length="251" mass="27681">MSTPIDISEEAGVRYLHFGSEWVQGAMRIRRPNALELAYTREMMAGLLLRDADAWPRTALVIGLGAASVTKFLYHHCPQARIQVVEIEPRVVAAAHQFFRLPDEDARLAIHVGDGAEYVLNTQRRFDYILVDGYDRNARAGVLDTLPFYQAVRARLTDSGLMAVNLFGRSRGYRASLERIITAFDDRAIAFPSCDSGNVVAFGAAGEAVELPLAELRERAQALKDRTGVDLLPTVTRLEQAGSLPGGRLVL</sequence>
<dbReference type="Pfam" id="PF01564">
    <property type="entry name" value="Spermine_synth"/>
    <property type="match status" value="1"/>
</dbReference>
<dbReference type="RefSeq" id="WP_136386808.1">
    <property type="nucleotide sequence ID" value="NZ_SSOD01000022.1"/>
</dbReference>
<keyword evidence="2 4" id="KW-0808">Transferase</keyword>
<dbReference type="AlphaFoldDB" id="A0A4S4AAJ2"/>
<feature type="active site" description="Proton acceptor" evidence="4">
    <location>
        <position position="132"/>
    </location>
</feature>
<dbReference type="Gene3D" id="3.40.50.150">
    <property type="entry name" value="Vaccinia Virus protein VP39"/>
    <property type="match status" value="1"/>
</dbReference>
<dbReference type="InterPro" id="IPR030374">
    <property type="entry name" value="PABS"/>
</dbReference>
<evidence type="ECO:0000256" key="1">
    <source>
        <dbReference type="ARBA" id="ARBA00007867"/>
    </source>
</evidence>
<keyword evidence="3 4" id="KW-0620">Polyamine biosynthesis</keyword>
<dbReference type="GO" id="GO:0006596">
    <property type="term" value="P:polyamine biosynthetic process"/>
    <property type="evidence" value="ECO:0007669"/>
    <property type="project" value="UniProtKB-UniRule"/>
</dbReference>
<dbReference type="GO" id="GO:0016740">
    <property type="term" value="F:transferase activity"/>
    <property type="evidence" value="ECO:0007669"/>
    <property type="project" value="UniProtKB-UniRule"/>
</dbReference>
<evidence type="ECO:0000256" key="4">
    <source>
        <dbReference type="PROSITE-ProRule" id="PRU00354"/>
    </source>
</evidence>
<feature type="domain" description="PABS" evidence="5">
    <location>
        <begin position="1"/>
        <end position="210"/>
    </location>
</feature>
<proteinExistence type="inferred from homology"/>
<dbReference type="NCBIfam" id="NF037959">
    <property type="entry name" value="MFS_SpdSyn"/>
    <property type="match status" value="1"/>
</dbReference>
<name>A0A4S4AAJ2_9RHOO</name>
<dbReference type="PANTHER" id="PTHR43317:SF1">
    <property type="entry name" value="THERMOSPERMINE SYNTHASE ACAULIS5"/>
    <property type="match status" value="1"/>
</dbReference>
<dbReference type="PROSITE" id="PS51006">
    <property type="entry name" value="PABS_2"/>
    <property type="match status" value="1"/>
</dbReference>
<dbReference type="EMBL" id="SSOD01000022">
    <property type="protein sequence ID" value="THF55892.1"/>
    <property type="molecule type" value="Genomic_DNA"/>
</dbReference>
<evidence type="ECO:0000256" key="3">
    <source>
        <dbReference type="ARBA" id="ARBA00023115"/>
    </source>
</evidence>
<evidence type="ECO:0000313" key="6">
    <source>
        <dbReference type="EMBL" id="THF55892.1"/>
    </source>
</evidence>
<comment type="similarity">
    <text evidence="1">Belongs to the spermidine/spermine synthase family.</text>
</comment>
<protein>
    <submittedName>
        <fullName evidence="6">Spermidine synthase</fullName>
    </submittedName>
</protein>
<dbReference type="OrthoDB" id="117774at2"/>
<keyword evidence="7" id="KW-1185">Reference proteome</keyword>
<evidence type="ECO:0000259" key="5">
    <source>
        <dbReference type="PROSITE" id="PS51006"/>
    </source>
</evidence>
<reference evidence="6 7" key="1">
    <citation type="submission" date="2019-04" db="EMBL/GenBank/DDBJ databases">
        <title>Azoarcus rhizosphaerae sp. nov. isolated from rhizosphere of Ficus religiosa.</title>
        <authorList>
            <person name="Lin S.-Y."/>
            <person name="Hameed A."/>
            <person name="Hsu Y.-H."/>
            <person name="Young C.-C."/>
        </authorList>
    </citation>
    <scope>NUCLEOTIDE SEQUENCE [LARGE SCALE GENOMIC DNA]</scope>
    <source>
        <strain evidence="6 7">CC-YHH848</strain>
    </source>
</reference>
<gene>
    <name evidence="6" type="ORF">E6O51_20105</name>
</gene>
<dbReference type="InterPro" id="IPR029063">
    <property type="entry name" value="SAM-dependent_MTases_sf"/>
</dbReference>
<dbReference type="Proteomes" id="UP000307956">
    <property type="component" value="Unassembled WGS sequence"/>
</dbReference>
<dbReference type="PANTHER" id="PTHR43317">
    <property type="entry name" value="THERMOSPERMINE SYNTHASE ACAULIS5"/>
    <property type="match status" value="1"/>
</dbReference>
<organism evidence="6 7">
    <name type="scientific">Pseudothauera rhizosphaerae</name>
    <dbReference type="NCBI Taxonomy" id="2565932"/>
    <lineage>
        <taxon>Bacteria</taxon>
        <taxon>Pseudomonadati</taxon>
        <taxon>Pseudomonadota</taxon>
        <taxon>Betaproteobacteria</taxon>
        <taxon>Rhodocyclales</taxon>
        <taxon>Zoogloeaceae</taxon>
        <taxon>Pseudothauera</taxon>
    </lineage>
</organism>
<accession>A0A4S4AAJ2</accession>
<dbReference type="SUPFAM" id="SSF53335">
    <property type="entry name" value="S-adenosyl-L-methionine-dependent methyltransferases"/>
    <property type="match status" value="1"/>
</dbReference>
<evidence type="ECO:0000313" key="7">
    <source>
        <dbReference type="Proteomes" id="UP000307956"/>
    </source>
</evidence>
<evidence type="ECO:0000256" key="2">
    <source>
        <dbReference type="ARBA" id="ARBA00022679"/>
    </source>
</evidence>